<keyword evidence="3" id="KW-1185">Reference proteome</keyword>
<dbReference type="InterPro" id="IPR001677">
    <property type="entry name" value="TbpB_B_D"/>
</dbReference>
<evidence type="ECO:0000313" key="2">
    <source>
        <dbReference type="EMBL" id="SMP25280.1"/>
    </source>
</evidence>
<protein>
    <recommendedName>
        <fullName evidence="1">Transferrin-binding protein B C-lobe/N-lobe beta-barrel domain-containing protein</fullName>
    </recommendedName>
</protein>
<proteinExistence type="predicted"/>
<sequence>MLNTSIKAMMAVGALVSIAGCKSTIESYVENEVGDRLNDMAGDRLYLAHGDTTLNGRVRSGAMSTDGDGVVTSERLEAARNGSLEIGTNVGELENLAMNNGSWTARFSANGGDRIDDGMDSLVITSRSSDGQRRGWMGNADALDFDHQTFGMWATGVGTNNGSVNVGSFGSRTAAADVPSSGSATYSGRSVGMVVTTDGRALVAESQVGVSTSDFSNVSVASTNTYVNNLSGGNAWRGAHLDFAGTGTVDGNGFSANINGVVAFSATSTGTMDGVFYGDNAEEVGGTFEMNGAIGNYTGAFGAD</sequence>
<dbReference type="PROSITE" id="PS51257">
    <property type="entry name" value="PROKAR_LIPOPROTEIN"/>
    <property type="match status" value="1"/>
</dbReference>
<reference evidence="2 3" key="1">
    <citation type="submission" date="2017-05" db="EMBL/GenBank/DDBJ databases">
        <authorList>
            <person name="Varghese N."/>
            <person name="Submissions S."/>
        </authorList>
    </citation>
    <scope>NUCLEOTIDE SEQUENCE [LARGE SCALE GENOMIC DNA]</scope>
    <source>
        <strain evidence="2 3">DSM 29734</strain>
    </source>
</reference>
<organism evidence="2 3">
    <name type="scientific">Shimia sagamensis</name>
    <dbReference type="NCBI Taxonomy" id="1566352"/>
    <lineage>
        <taxon>Bacteria</taxon>
        <taxon>Pseudomonadati</taxon>
        <taxon>Pseudomonadota</taxon>
        <taxon>Alphaproteobacteria</taxon>
        <taxon>Rhodobacterales</taxon>
        <taxon>Roseobacteraceae</taxon>
    </lineage>
</organism>
<dbReference type="Gene3D" id="2.40.160.90">
    <property type="match status" value="1"/>
</dbReference>
<dbReference type="Proteomes" id="UP001157961">
    <property type="component" value="Unassembled WGS sequence"/>
</dbReference>
<evidence type="ECO:0000259" key="1">
    <source>
        <dbReference type="Pfam" id="PF01298"/>
    </source>
</evidence>
<dbReference type="SUPFAM" id="SSF56925">
    <property type="entry name" value="OMPA-like"/>
    <property type="match status" value="1"/>
</dbReference>
<accession>A0ABY1P324</accession>
<comment type="caution">
    <text evidence="2">The sequence shown here is derived from an EMBL/GenBank/DDBJ whole genome shotgun (WGS) entry which is preliminary data.</text>
</comment>
<dbReference type="RefSeq" id="WP_283426503.1">
    <property type="nucleotide sequence ID" value="NZ_FXTY01000005.1"/>
</dbReference>
<evidence type="ECO:0000313" key="3">
    <source>
        <dbReference type="Proteomes" id="UP001157961"/>
    </source>
</evidence>
<gene>
    <name evidence="2" type="ORF">SAMN06265373_10581</name>
</gene>
<dbReference type="InterPro" id="IPR011250">
    <property type="entry name" value="OMP/PagP_B-barrel"/>
</dbReference>
<feature type="domain" description="Transferrin-binding protein B C-lobe/N-lobe beta-barrel" evidence="1">
    <location>
        <begin position="178"/>
        <end position="303"/>
    </location>
</feature>
<dbReference type="Pfam" id="PF01298">
    <property type="entry name" value="TbpB_B_D"/>
    <property type="match status" value="1"/>
</dbReference>
<name>A0ABY1P324_9RHOB</name>
<dbReference type="EMBL" id="FXTY01000005">
    <property type="protein sequence ID" value="SMP25280.1"/>
    <property type="molecule type" value="Genomic_DNA"/>
</dbReference>